<sequence>MPLTLTIKKTEGKPGQVYYPLELSDRPLPTPSSNQLLVKINACALNHRDLFIRQHLYPAISFSAPMFADGCGTVTQSNSSSLPVGARVLMTPSHGWASDPAGPEDAKGFAILGGSKTSDLGMGQEFIAVDEEEVVPCPEHLSSVEGAALPLVGLTGWRALVTKSGAAEKGRNILITGIGGGVALQTLQFAVAFGCNVFVTSGDEEKIAKAKEMGAKGGVSYKSADWDKQLLAQLPKDRPFLDAVIDGAGGDVVARSVKLLKAGGVIVQYGMTISPKMDWLMSAVLKNIDLRGSTMGSRKEFREMVEFVKEKKIRPVVSRVVKGLDNAEGIDGLFEDMKAGRQFGKLVVEVSGEEKGGDSPSKL</sequence>
<dbReference type="Gene3D" id="3.90.180.10">
    <property type="entry name" value="Medium-chain alcohol dehydrogenases, catalytic domain"/>
    <property type="match status" value="1"/>
</dbReference>
<dbReference type="PANTHER" id="PTHR45033:SF3">
    <property type="entry name" value="DEHYDROGENASE, PUTATIVE (AFU_ORTHOLOGUE AFUA_2G13270)-RELATED"/>
    <property type="match status" value="1"/>
</dbReference>
<gene>
    <name evidence="2" type="ORF">DL546_008402</name>
</gene>
<dbReference type="InterPro" id="IPR013154">
    <property type="entry name" value="ADH-like_N"/>
</dbReference>
<dbReference type="InterPro" id="IPR036291">
    <property type="entry name" value="NAD(P)-bd_dom_sf"/>
</dbReference>
<feature type="domain" description="Enoyl reductase (ER)" evidence="1">
    <location>
        <begin position="12"/>
        <end position="348"/>
    </location>
</feature>
<dbReference type="Proteomes" id="UP000275385">
    <property type="component" value="Unassembled WGS sequence"/>
</dbReference>
<proteinExistence type="predicted"/>
<dbReference type="InterPro" id="IPR013149">
    <property type="entry name" value="ADH-like_C"/>
</dbReference>
<evidence type="ECO:0000259" key="1">
    <source>
        <dbReference type="SMART" id="SM00829"/>
    </source>
</evidence>
<dbReference type="Gene3D" id="3.40.50.720">
    <property type="entry name" value="NAD(P)-binding Rossmann-like Domain"/>
    <property type="match status" value="1"/>
</dbReference>
<dbReference type="InterPro" id="IPR052711">
    <property type="entry name" value="Zinc_ADH-like"/>
</dbReference>
<dbReference type="FunFam" id="3.40.50.720:FF:000481">
    <property type="entry name" value="Alcohol dehydrogenase, variant"/>
    <property type="match status" value="1"/>
</dbReference>
<dbReference type="SUPFAM" id="SSF50129">
    <property type="entry name" value="GroES-like"/>
    <property type="match status" value="1"/>
</dbReference>
<keyword evidence="3" id="KW-1185">Reference proteome</keyword>
<dbReference type="InterPro" id="IPR020843">
    <property type="entry name" value="ER"/>
</dbReference>
<protein>
    <recommendedName>
        <fullName evidence="1">Enoyl reductase (ER) domain-containing protein</fullName>
    </recommendedName>
</protein>
<dbReference type="STRING" id="177199.A0A420YIG2"/>
<dbReference type="Pfam" id="PF00107">
    <property type="entry name" value="ADH_zinc_N"/>
    <property type="match status" value="1"/>
</dbReference>
<organism evidence="2 3">
    <name type="scientific">Coniochaeta pulveracea</name>
    <dbReference type="NCBI Taxonomy" id="177199"/>
    <lineage>
        <taxon>Eukaryota</taxon>
        <taxon>Fungi</taxon>
        <taxon>Dikarya</taxon>
        <taxon>Ascomycota</taxon>
        <taxon>Pezizomycotina</taxon>
        <taxon>Sordariomycetes</taxon>
        <taxon>Sordariomycetidae</taxon>
        <taxon>Coniochaetales</taxon>
        <taxon>Coniochaetaceae</taxon>
        <taxon>Coniochaeta</taxon>
    </lineage>
</organism>
<accession>A0A420YIG2</accession>
<dbReference type="SMART" id="SM00829">
    <property type="entry name" value="PKS_ER"/>
    <property type="match status" value="1"/>
</dbReference>
<dbReference type="PANTHER" id="PTHR45033">
    <property type="match status" value="1"/>
</dbReference>
<evidence type="ECO:0000313" key="3">
    <source>
        <dbReference type="Proteomes" id="UP000275385"/>
    </source>
</evidence>
<dbReference type="CDD" id="cd05188">
    <property type="entry name" value="MDR"/>
    <property type="match status" value="1"/>
</dbReference>
<dbReference type="OrthoDB" id="449487at2759"/>
<dbReference type="InterPro" id="IPR011032">
    <property type="entry name" value="GroES-like_sf"/>
</dbReference>
<dbReference type="Pfam" id="PF08240">
    <property type="entry name" value="ADH_N"/>
    <property type="match status" value="1"/>
</dbReference>
<dbReference type="GO" id="GO:0016491">
    <property type="term" value="F:oxidoreductase activity"/>
    <property type="evidence" value="ECO:0007669"/>
    <property type="project" value="InterPro"/>
</dbReference>
<evidence type="ECO:0000313" key="2">
    <source>
        <dbReference type="EMBL" id="RKU47621.1"/>
    </source>
</evidence>
<name>A0A420YIG2_9PEZI</name>
<dbReference type="EMBL" id="QVQW01000008">
    <property type="protein sequence ID" value="RKU47621.1"/>
    <property type="molecule type" value="Genomic_DNA"/>
</dbReference>
<comment type="caution">
    <text evidence="2">The sequence shown here is derived from an EMBL/GenBank/DDBJ whole genome shotgun (WGS) entry which is preliminary data.</text>
</comment>
<dbReference type="SUPFAM" id="SSF51735">
    <property type="entry name" value="NAD(P)-binding Rossmann-fold domains"/>
    <property type="match status" value="1"/>
</dbReference>
<reference evidence="2 3" key="1">
    <citation type="submission" date="2018-08" db="EMBL/GenBank/DDBJ databases">
        <title>Draft genome of the lignicolous fungus Coniochaeta pulveracea.</title>
        <authorList>
            <person name="Borstlap C.J."/>
            <person name="De Witt R.N."/>
            <person name="Botha A."/>
            <person name="Volschenk H."/>
        </authorList>
    </citation>
    <scope>NUCLEOTIDE SEQUENCE [LARGE SCALE GENOMIC DNA]</scope>
    <source>
        <strain evidence="2 3">CAB683</strain>
    </source>
</reference>
<dbReference type="AlphaFoldDB" id="A0A420YIG2"/>